<dbReference type="InterPro" id="IPR016181">
    <property type="entry name" value="Acyl_CoA_acyltransferase"/>
</dbReference>
<sequence>MNQPWIKHPLVLKGTTVELLPLEEGLLEELYTAAADKELWKLVPFDCSDRDMFYKAYRFALSERDRGAQYPFVIFHKPTKRYIGSTRFFEIYPDDKKLEIGWTWIAREFWGTSVNFECKLLLLTYCFEVLKTNRVQLKTKDTNFRSRKAIEKIGGVFEGILRKDRIQGDGTTRNAAYYSILDDEWPAAKERIEQQIIAVATKSKSQG</sequence>
<proteinExistence type="predicted"/>
<dbReference type="Gene3D" id="3.40.630.30">
    <property type="match status" value="1"/>
</dbReference>
<dbReference type="GO" id="GO:0016747">
    <property type="term" value="F:acyltransferase activity, transferring groups other than amino-acyl groups"/>
    <property type="evidence" value="ECO:0007669"/>
    <property type="project" value="InterPro"/>
</dbReference>
<dbReference type="PANTHER" id="PTHR43610:SF1">
    <property type="entry name" value="N-ACETYLTRANSFERASE DOMAIN-CONTAINING PROTEIN"/>
    <property type="match status" value="1"/>
</dbReference>
<evidence type="ECO:0000313" key="2">
    <source>
        <dbReference type="EMBL" id="OQP51798.1"/>
    </source>
</evidence>
<accession>A0A1V9F0D0</accession>
<protein>
    <submittedName>
        <fullName evidence="2">GNAT family N-acetyltransferase</fullName>
    </submittedName>
</protein>
<dbReference type="RefSeq" id="WP_081198387.1">
    <property type="nucleotide sequence ID" value="NZ_FOCZ01000018.1"/>
</dbReference>
<reference evidence="3" key="1">
    <citation type="submission" date="2016-04" db="EMBL/GenBank/DDBJ databases">
        <authorList>
            <person name="Chen L."/>
            <person name="Zhuang W."/>
            <person name="Wang G."/>
        </authorList>
    </citation>
    <scope>NUCLEOTIDE SEQUENCE [LARGE SCALE GENOMIC DNA]</scope>
    <source>
        <strain evidence="3">17621</strain>
    </source>
</reference>
<dbReference type="SUPFAM" id="SSF55729">
    <property type="entry name" value="Acyl-CoA N-acyltransferases (Nat)"/>
    <property type="match status" value="1"/>
</dbReference>
<gene>
    <name evidence="2" type="ORF">A4H97_26695</name>
</gene>
<comment type="caution">
    <text evidence="2">The sequence shown here is derived from an EMBL/GenBank/DDBJ whole genome shotgun (WGS) entry which is preliminary data.</text>
</comment>
<dbReference type="AlphaFoldDB" id="A0A1V9F0D0"/>
<keyword evidence="2" id="KW-0808">Transferase</keyword>
<dbReference type="STRING" id="354355.SAMN05660816_06236"/>
<evidence type="ECO:0000259" key="1">
    <source>
        <dbReference type="Pfam" id="PF13302"/>
    </source>
</evidence>
<dbReference type="EMBL" id="LVXG01000010">
    <property type="protein sequence ID" value="OQP51798.1"/>
    <property type="molecule type" value="Genomic_DNA"/>
</dbReference>
<keyword evidence="3" id="KW-1185">Reference proteome</keyword>
<name>A0A1V9F0D0_9BACT</name>
<dbReference type="Pfam" id="PF13302">
    <property type="entry name" value="Acetyltransf_3"/>
    <property type="match status" value="1"/>
</dbReference>
<dbReference type="PANTHER" id="PTHR43610">
    <property type="entry name" value="BLL6696 PROTEIN"/>
    <property type="match status" value="1"/>
</dbReference>
<evidence type="ECO:0000313" key="3">
    <source>
        <dbReference type="Proteomes" id="UP000192610"/>
    </source>
</evidence>
<dbReference type="Proteomes" id="UP000192610">
    <property type="component" value="Unassembled WGS sequence"/>
</dbReference>
<dbReference type="OrthoDB" id="9795199at2"/>
<dbReference type="InterPro" id="IPR000182">
    <property type="entry name" value="GNAT_dom"/>
</dbReference>
<organism evidence="2 3">
    <name type="scientific">Niastella yeongjuensis</name>
    <dbReference type="NCBI Taxonomy" id="354355"/>
    <lineage>
        <taxon>Bacteria</taxon>
        <taxon>Pseudomonadati</taxon>
        <taxon>Bacteroidota</taxon>
        <taxon>Chitinophagia</taxon>
        <taxon>Chitinophagales</taxon>
        <taxon>Chitinophagaceae</taxon>
        <taxon>Niastella</taxon>
    </lineage>
</organism>
<feature type="domain" description="N-acetyltransferase" evidence="1">
    <location>
        <begin position="18"/>
        <end position="155"/>
    </location>
</feature>